<evidence type="ECO:0000313" key="2">
    <source>
        <dbReference type="Proteomes" id="UP001517367"/>
    </source>
</evidence>
<name>A0ABW9JQH0_9SPHI</name>
<proteinExistence type="predicted"/>
<keyword evidence="2" id="KW-1185">Reference proteome</keyword>
<dbReference type="Proteomes" id="UP001517367">
    <property type="component" value="Unassembled WGS sequence"/>
</dbReference>
<dbReference type="RefSeq" id="WP_138729557.1">
    <property type="nucleotide sequence ID" value="NZ_SRMP02000052.1"/>
</dbReference>
<sequence>MLEIENGVLISIRPDIIVHHRLDNSSNILAIEAKLDYLRLGDRIKLSGLVKEPYNYRYSVGISYLPGKRYFRVVLCSQDNEPLIFDVDKT</sequence>
<dbReference type="EMBL" id="SRMP02000052">
    <property type="protein sequence ID" value="MFN0293909.1"/>
    <property type="molecule type" value="Genomic_DNA"/>
</dbReference>
<comment type="caution">
    <text evidence="1">The sequence shown here is derived from an EMBL/GenBank/DDBJ whole genome shotgun (WGS) entry which is preliminary data.</text>
</comment>
<evidence type="ECO:0000313" key="1">
    <source>
        <dbReference type="EMBL" id="MFN0293909.1"/>
    </source>
</evidence>
<protein>
    <submittedName>
        <fullName evidence="1">Uncharacterized protein</fullName>
    </submittedName>
</protein>
<gene>
    <name evidence="1" type="ORF">E5L68_021215</name>
</gene>
<reference evidence="1 2" key="1">
    <citation type="submission" date="2024-12" db="EMBL/GenBank/DDBJ databases">
        <authorList>
            <person name="Hu S."/>
        </authorList>
    </citation>
    <scope>NUCLEOTIDE SEQUENCE [LARGE SCALE GENOMIC DNA]</scope>
    <source>
        <strain evidence="1 2">P-25</strain>
    </source>
</reference>
<accession>A0ABW9JQH0</accession>
<organism evidence="1 2">
    <name type="scientific">Pedobacter helvus</name>
    <dbReference type="NCBI Taxonomy" id="2563444"/>
    <lineage>
        <taxon>Bacteria</taxon>
        <taxon>Pseudomonadati</taxon>
        <taxon>Bacteroidota</taxon>
        <taxon>Sphingobacteriia</taxon>
        <taxon>Sphingobacteriales</taxon>
        <taxon>Sphingobacteriaceae</taxon>
        <taxon>Pedobacter</taxon>
    </lineage>
</organism>